<feature type="transmembrane region" description="Helical" evidence="4">
    <location>
        <begin position="161"/>
        <end position="193"/>
    </location>
</feature>
<reference evidence="6 7" key="1">
    <citation type="journal article" date="2013" name="Int. J. Syst. Evol. Microbiol.">
        <title>Kordia antarctica sp. nov., isolated from Antarctic seawater.</title>
        <authorList>
            <person name="Baek K."/>
            <person name="Choi A."/>
            <person name="Kang I."/>
            <person name="Lee K."/>
            <person name="Cho J.C."/>
        </authorList>
    </citation>
    <scope>NUCLEOTIDE SEQUENCE [LARGE SCALE GENOMIC DNA]</scope>
    <source>
        <strain evidence="6 7">IMCC3317</strain>
    </source>
</reference>
<gene>
    <name evidence="6" type="primary">mutS_1</name>
    <name evidence="6" type="ORF">IMCC3317_25170</name>
</gene>
<dbReference type="EMBL" id="CP019288">
    <property type="protein sequence ID" value="QHI37139.1"/>
    <property type="molecule type" value="Genomic_DNA"/>
</dbReference>
<organism evidence="6 7">
    <name type="scientific">Kordia antarctica</name>
    <dbReference type="NCBI Taxonomy" id="1218801"/>
    <lineage>
        <taxon>Bacteria</taxon>
        <taxon>Pseudomonadati</taxon>
        <taxon>Bacteroidota</taxon>
        <taxon>Flavobacteriia</taxon>
        <taxon>Flavobacteriales</taxon>
        <taxon>Flavobacteriaceae</taxon>
        <taxon>Kordia</taxon>
    </lineage>
</organism>
<dbReference type="GO" id="GO:0140664">
    <property type="term" value="F:ATP-dependent DNA damage sensor activity"/>
    <property type="evidence" value="ECO:0007669"/>
    <property type="project" value="InterPro"/>
</dbReference>
<keyword evidence="4" id="KW-1133">Transmembrane helix</keyword>
<dbReference type="GO" id="GO:0030983">
    <property type="term" value="F:mismatched DNA binding"/>
    <property type="evidence" value="ECO:0007669"/>
    <property type="project" value="InterPro"/>
</dbReference>
<dbReference type="AlphaFoldDB" id="A0A7L4ZL46"/>
<keyword evidence="7" id="KW-1185">Reference proteome</keyword>
<dbReference type="PANTHER" id="PTHR11361">
    <property type="entry name" value="DNA MISMATCH REPAIR PROTEIN MUTS FAMILY MEMBER"/>
    <property type="match status" value="1"/>
</dbReference>
<evidence type="ECO:0000313" key="7">
    <source>
        <dbReference type="Proteomes" id="UP000464657"/>
    </source>
</evidence>
<dbReference type="Gene3D" id="3.40.50.300">
    <property type="entry name" value="P-loop containing nucleotide triphosphate hydrolases"/>
    <property type="match status" value="1"/>
</dbReference>
<dbReference type="SUPFAM" id="SSF52540">
    <property type="entry name" value="P-loop containing nucleoside triphosphate hydrolases"/>
    <property type="match status" value="1"/>
</dbReference>
<dbReference type="OrthoDB" id="9802448at2"/>
<dbReference type="GO" id="GO:0006298">
    <property type="term" value="P:mismatch repair"/>
    <property type="evidence" value="ECO:0007669"/>
    <property type="project" value="InterPro"/>
</dbReference>
<dbReference type="PANTHER" id="PTHR11361:SF152">
    <property type="entry name" value="DNA MISMATCH REPAIR PROTEIN"/>
    <property type="match status" value="1"/>
</dbReference>
<keyword evidence="4" id="KW-0812">Transmembrane</keyword>
<sequence length="549" mass="63374">MNWFLGLLLVLVLIYLYRHNAKKKALKKLKNSLLENWGKKPAEKRFDFTIIGNYFLNNRNREKAFHIISEKTQIDLDLHELFKNIDSTCSKIGQQYLYFKLRTVQSIEKLLKFDSLTQLFLQHKTLRINCQLLLSQLNTNSAYDLEKLIHGKQVKKSNILWLVYSLNIATILFFCLGFYNSIFFFFIVPIYLVNMFLHVKNKKNVSYYLSGVKQLSKASRVAKELSEFKEIKQQYGTFPFLKKIDAIKLKTEFLGFETTLLTNEYFLAIWMLIELVKVLFNIEYIIFNSFIEGVTKEKDSIEELFVFIGEIDAAIATASLKSRDIETCTPVFTNEKQISAEAISHPLVEDCISNNLHIQDKNVLITGSNMSGKTTFIRAIAINSLVAQTLNVCFAKAYKAPFFKLYSSIRIADDVLKSTSYYLEEVVAVKELINASAAKEPCLFILDELFKGTNTIERISGGKGILTYLGKQNNMVFVSTHDIELTELLQAESYELYHFSETIANEVLVFDHKIKAGKLKTQNAIKILELYEYPEEIILDAKKTKRDYF</sequence>
<keyword evidence="3" id="KW-0238">DNA-binding</keyword>
<dbReference type="InterPro" id="IPR045076">
    <property type="entry name" value="MutS"/>
</dbReference>
<evidence type="ECO:0000256" key="2">
    <source>
        <dbReference type="ARBA" id="ARBA00022840"/>
    </source>
</evidence>
<dbReference type="GO" id="GO:0005829">
    <property type="term" value="C:cytosol"/>
    <property type="evidence" value="ECO:0007669"/>
    <property type="project" value="TreeGrafter"/>
</dbReference>
<dbReference type="GO" id="GO:0005524">
    <property type="term" value="F:ATP binding"/>
    <property type="evidence" value="ECO:0007669"/>
    <property type="project" value="UniProtKB-KW"/>
</dbReference>
<feature type="domain" description="DNA mismatch repair proteins mutS family" evidence="5">
    <location>
        <begin position="360"/>
        <end position="546"/>
    </location>
</feature>
<dbReference type="InterPro" id="IPR027417">
    <property type="entry name" value="P-loop_NTPase"/>
</dbReference>
<keyword evidence="1" id="KW-0547">Nucleotide-binding</keyword>
<evidence type="ECO:0000256" key="3">
    <source>
        <dbReference type="ARBA" id="ARBA00023125"/>
    </source>
</evidence>
<dbReference type="InterPro" id="IPR000432">
    <property type="entry name" value="DNA_mismatch_repair_MutS_C"/>
</dbReference>
<evidence type="ECO:0000259" key="5">
    <source>
        <dbReference type="SMART" id="SM00534"/>
    </source>
</evidence>
<keyword evidence="2" id="KW-0067">ATP-binding</keyword>
<evidence type="ECO:0000256" key="1">
    <source>
        <dbReference type="ARBA" id="ARBA00022741"/>
    </source>
</evidence>
<keyword evidence="4" id="KW-0472">Membrane</keyword>
<proteinExistence type="predicted"/>
<dbReference type="RefSeq" id="WP_160129785.1">
    <property type="nucleotide sequence ID" value="NZ_CP019288.1"/>
</dbReference>
<accession>A0A7L4ZL46</accession>
<dbReference type="Pfam" id="PF00488">
    <property type="entry name" value="MutS_V"/>
    <property type="match status" value="1"/>
</dbReference>
<dbReference type="SMART" id="SM00534">
    <property type="entry name" value="MUTSac"/>
    <property type="match status" value="1"/>
</dbReference>
<dbReference type="Proteomes" id="UP000464657">
    <property type="component" value="Chromosome"/>
</dbReference>
<evidence type="ECO:0000313" key="6">
    <source>
        <dbReference type="EMBL" id="QHI37139.1"/>
    </source>
</evidence>
<evidence type="ECO:0000256" key="4">
    <source>
        <dbReference type="SAM" id="Phobius"/>
    </source>
</evidence>
<dbReference type="KEGG" id="kan:IMCC3317_25170"/>
<name>A0A7L4ZL46_9FLAO</name>
<protein>
    <submittedName>
        <fullName evidence="6">DNA mismatch repair protein MutS</fullName>
    </submittedName>
</protein>